<dbReference type="PRINTS" id="PR00691">
    <property type="entry name" value="ADHESINB"/>
</dbReference>
<evidence type="ECO:0000313" key="5">
    <source>
        <dbReference type="EMBL" id="OCC16444.1"/>
    </source>
</evidence>
<evidence type="ECO:0000256" key="1">
    <source>
        <dbReference type="ARBA" id="ARBA00011028"/>
    </source>
</evidence>
<keyword evidence="6" id="KW-1185">Reference proteome</keyword>
<gene>
    <name evidence="5" type="ORF">DBT_0261</name>
</gene>
<dbReference type="InterPro" id="IPR006129">
    <property type="entry name" value="AdhesinB"/>
</dbReference>
<dbReference type="InterPro" id="IPR050492">
    <property type="entry name" value="Bact_metal-bind_prot9"/>
</dbReference>
<dbReference type="OrthoDB" id="9810636at2"/>
<organism evidence="5 6">
    <name type="scientific">Dissulfuribacter thermophilus</name>
    <dbReference type="NCBI Taxonomy" id="1156395"/>
    <lineage>
        <taxon>Bacteria</taxon>
        <taxon>Pseudomonadati</taxon>
        <taxon>Thermodesulfobacteriota</taxon>
        <taxon>Dissulfuribacteria</taxon>
        <taxon>Dissulfuribacterales</taxon>
        <taxon>Dissulfuribacteraceae</taxon>
        <taxon>Dissulfuribacter</taxon>
    </lineage>
</organism>
<dbReference type="Gene3D" id="3.40.50.1980">
    <property type="entry name" value="Nitrogenase molybdenum iron protein domain"/>
    <property type="match status" value="2"/>
</dbReference>
<protein>
    <submittedName>
        <fullName evidence="5">Zinc ABC transporter, periplasmic-binding protein ZnuA</fullName>
    </submittedName>
</protein>
<sequence>MKKNHFIIAVLIFLSISLARDGWSGENRFQVVSTILPWGDFLNKLCDGRCAVKVLLPPGATPHTWSPRPEDIKDVSNARIFVYTSRHLEPWAVDFVDGFIKGPKKVLEIDEIQNTGTDPHIWLDFKFDQKVVEKMATLLSQVDPSGKQIYEKKAMLLKASLEELDSSYRKQLRDCRYKTIVVAGHNAFSRIGNAYGLKVLSVMGISPDAHITPRDLSRVIAFVKKEKVPAIFFDHAVTDRIAKVISTETGVEIKAISPGVSLRREDLNRGIDFFRLMFENLNALSSGLLCNQE</sequence>
<dbReference type="Pfam" id="PF01297">
    <property type="entry name" value="ZnuA"/>
    <property type="match status" value="1"/>
</dbReference>
<evidence type="ECO:0000256" key="3">
    <source>
        <dbReference type="ARBA" id="ARBA00022729"/>
    </source>
</evidence>
<dbReference type="EMBL" id="MAGO01000001">
    <property type="protein sequence ID" value="OCC16444.1"/>
    <property type="molecule type" value="Genomic_DNA"/>
</dbReference>
<comment type="caution">
    <text evidence="5">The sequence shown here is derived from an EMBL/GenBank/DDBJ whole genome shotgun (WGS) entry which is preliminary data.</text>
</comment>
<dbReference type="InterPro" id="IPR006127">
    <property type="entry name" value="ZnuA-like"/>
</dbReference>
<dbReference type="PANTHER" id="PTHR42953:SF3">
    <property type="entry name" value="HIGH-AFFINITY ZINC UPTAKE SYSTEM PROTEIN ZNUA"/>
    <property type="match status" value="1"/>
</dbReference>
<dbReference type="PRINTS" id="PR00690">
    <property type="entry name" value="ADHESNFAMILY"/>
</dbReference>
<comment type="similarity">
    <text evidence="1 4">Belongs to the bacterial solute-binding protein 9 family.</text>
</comment>
<dbReference type="GO" id="GO:0007155">
    <property type="term" value="P:cell adhesion"/>
    <property type="evidence" value="ECO:0007669"/>
    <property type="project" value="InterPro"/>
</dbReference>
<reference evidence="5 6" key="1">
    <citation type="submission" date="2016-06" db="EMBL/GenBank/DDBJ databases">
        <title>Respiratory ammonification of nitrate coupled to the oxidation of elemental sulfur in deep-sea autotrophic thermophilic bacteria.</title>
        <authorList>
            <person name="Slobodkina G.B."/>
            <person name="Mardanov A.V."/>
            <person name="Ravin N.V."/>
            <person name="Frolova A.A."/>
            <person name="Viryasiv M.B."/>
            <person name="Chernyh N.A."/>
            <person name="Bonch-Osmolovskaya E.A."/>
            <person name="Slobodkin A.I."/>
        </authorList>
    </citation>
    <scope>NUCLEOTIDE SEQUENCE [LARGE SCALE GENOMIC DNA]</scope>
    <source>
        <strain evidence="5 6">S69</strain>
    </source>
</reference>
<evidence type="ECO:0000256" key="2">
    <source>
        <dbReference type="ARBA" id="ARBA00022448"/>
    </source>
</evidence>
<dbReference type="GO" id="GO:0030001">
    <property type="term" value="P:metal ion transport"/>
    <property type="evidence" value="ECO:0007669"/>
    <property type="project" value="InterPro"/>
</dbReference>
<keyword evidence="3" id="KW-0732">Signal</keyword>
<dbReference type="AlphaFoldDB" id="A0A1B9F999"/>
<dbReference type="RefSeq" id="WP_067615630.1">
    <property type="nucleotide sequence ID" value="NZ_MAGO01000001.1"/>
</dbReference>
<evidence type="ECO:0000256" key="4">
    <source>
        <dbReference type="RuleBase" id="RU003512"/>
    </source>
</evidence>
<name>A0A1B9F999_9BACT</name>
<dbReference type="SUPFAM" id="SSF53807">
    <property type="entry name" value="Helical backbone' metal receptor"/>
    <property type="match status" value="1"/>
</dbReference>
<accession>A0A1B9F999</accession>
<dbReference type="STRING" id="1156395.DBT_0261"/>
<dbReference type="Proteomes" id="UP000093080">
    <property type="component" value="Unassembled WGS sequence"/>
</dbReference>
<keyword evidence="2 4" id="KW-0813">Transport</keyword>
<dbReference type="GO" id="GO:0046872">
    <property type="term" value="F:metal ion binding"/>
    <property type="evidence" value="ECO:0007669"/>
    <property type="project" value="InterPro"/>
</dbReference>
<dbReference type="PANTHER" id="PTHR42953">
    <property type="entry name" value="HIGH-AFFINITY ZINC UPTAKE SYSTEM PROTEIN ZNUA-RELATED"/>
    <property type="match status" value="1"/>
</dbReference>
<dbReference type="InterPro" id="IPR006128">
    <property type="entry name" value="Lipoprotein_PsaA-like"/>
</dbReference>
<evidence type="ECO:0000313" key="6">
    <source>
        <dbReference type="Proteomes" id="UP000093080"/>
    </source>
</evidence>
<proteinExistence type="inferred from homology"/>